<comment type="similarity">
    <text evidence="1">Belongs to the short-chain dehydrogenases/reductases (SDR) family.</text>
</comment>
<evidence type="ECO:0000256" key="1">
    <source>
        <dbReference type="ARBA" id="ARBA00006484"/>
    </source>
</evidence>
<gene>
    <name evidence="3" type="ORF">GIS00_05570</name>
</gene>
<dbReference type="GO" id="GO:0016491">
    <property type="term" value="F:oxidoreductase activity"/>
    <property type="evidence" value="ECO:0007669"/>
    <property type="project" value="UniProtKB-KW"/>
</dbReference>
<dbReference type="Gene3D" id="3.40.50.720">
    <property type="entry name" value="NAD(P)-binding Rossmann-like Domain"/>
    <property type="match status" value="1"/>
</dbReference>
<dbReference type="PANTHER" id="PTHR24321:SF8">
    <property type="entry name" value="ESTRADIOL 17-BETA-DEHYDROGENASE 8-RELATED"/>
    <property type="match status" value="1"/>
</dbReference>
<dbReference type="Proteomes" id="UP000460221">
    <property type="component" value="Unassembled WGS sequence"/>
</dbReference>
<dbReference type="InterPro" id="IPR020904">
    <property type="entry name" value="Sc_DH/Rdtase_CS"/>
</dbReference>
<dbReference type="PRINTS" id="PR00081">
    <property type="entry name" value="GDHRDH"/>
</dbReference>
<dbReference type="FunFam" id="3.40.50.720:FF:000084">
    <property type="entry name" value="Short-chain dehydrogenase reductase"/>
    <property type="match status" value="1"/>
</dbReference>
<dbReference type="InterPro" id="IPR002347">
    <property type="entry name" value="SDR_fam"/>
</dbReference>
<dbReference type="PROSITE" id="PS00061">
    <property type="entry name" value="ADH_SHORT"/>
    <property type="match status" value="1"/>
</dbReference>
<evidence type="ECO:0000313" key="3">
    <source>
        <dbReference type="EMBL" id="MTD13412.1"/>
    </source>
</evidence>
<organism evidence="3 4">
    <name type="scientific">Nakamurella alba</name>
    <dbReference type="NCBI Taxonomy" id="2665158"/>
    <lineage>
        <taxon>Bacteria</taxon>
        <taxon>Bacillati</taxon>
        <taxon>Actinomycetota</taxon>
        <taxon>Actinomycetes</taxon>
        <taxon>Nakamurellales</taxon>
        <taxon>Nakamurellaceae</taxon>
        <taxon>Nakamurella</taxon>
    </lineage>
</organism>
<protein>
    <submittedName>
        <fullName evidence="3">SDR family oxidoreductase</fullName>
    </submittedName>
</protein>
<evidence type="ECO:0000313" key="4">
    <source>
        <dbReference type="Proteomes" id="UP000460221"/>
    </source>
</evidence>
<dbReference type="Pfam" id="PF13561">
    <property type="entry name" value="adh_short_C2"/>
    <property type="match status" value="1"/>
</dbReference>
<accession>A0A7K1FH17</accession>
<keyword evidence="4" id="KW-1185">Reference proteome</keyword>
<sequence>MNIFPGRFTDRVLFATGAASGIAQAAATRWTAEGGRVAVVDLDQARADAAAAELPGAIGLAADVSDQDSVRAAVDAAVAQLGRIDGVLNAAGHVDFGDFDTYGYDTWRRTMDVHAGGAFLVTQAAAPALRASGSGAVVNVASIAALTAQPGNFAYGAAKAAVIGFTQQIALDLAPDIRVNVVIPGRTRSGMTTPLYTARGNGDYAAGAAMSADRNMQGRVAEPEELAAAILFLLSTDASFVTGSGLVVDGGEILM</sequence>
<dbReference type="PANTHER" id="PTHR24321">
    <property type="entry name" value="DEHYDROGENASES, SHORT CHAIN"/>
    <property type="match status" value="1"/>
</dbReference>
<dbReference type="RefSeq" id="WP_154767275.1">
    <property type="nucleotide sequence ID" value="NZ_WLYK01000001.1"/>
</dbReference>
<proteinExistence type="inferred from homology"/>
<keyword evidence="2" id="KW-0560">Oxidoreductase</keyword>
<comment type="caution">
    <text evidence="3">The sequence shown here is derived from an EMBL/GenBank/DDBJ whole genome shotgun (WGS) entry which is preliminary data.</text>
</comment>
<reference evidence="3 4" key="1">
    <citation type="submission" date="2019-11" db="EMBL/GenBank/DDBJ databases">
        <authorList>
            <person name="Jiang L.-Q."/>
        </authorList>
    </citation>
    <scope>NUCLEOTIDE SEQUENCE [LARGE SCALE GENOMIC DNA]</scope>
    <source>
        <strain evidence="3 4">YIM 132087</strain>
    </source>
</reference>
<name>A0A7K1FH17_9ACTN</name>
<evidence type="ECO:0000256" key="2">
    <source>
        <dbReference type="ARBA" id="ARBA00023002"/>
    </source>
</evidence>
<dbReference type="AlphaFoldDB" id="A0A7K1FH17"/>
<dbReference type="CDD" id="cd05233">
    <property type="entry name" value="SDR_c"/>
    <property type="match status" value="1"/>
</dbReference>
<dbReference type="PRINTS" id="PR00080">
    <property type="entry name" value="SDRFAMILY"/>
</dbReference>
<dbReference type="InterPro" id="IPR036291">
    <property type="entry name" value="NAD(P)-bd_dom_sf"/>
</dbReference>
<dbReference type="SUPFAM" id="SSF51735">
    <property type="entry name" value="NAD(P)-binding Rossmann-fold domains"/>
    <property type="match status" value="1"/>
</dbReference>
<dbReference type="EMBL" id="WLYK01000001">
    <property type="protein sequence ID" value="MTD13412.1"/>
    <property type="molecule type" value="Genomic_DNA"/>
</dbReference>